<dbReference type="VEuPathDB" id="FungiDB:Z518_05768"/>
<dbReference type="SUPFAM" id="SSF53474">
    <property type="entry name" value="alpha/beta-Hydrolases"/>
    <property type="match status" value="1"/>
</dbReference>
<keyword evidence="6" id="KW-1185">Reference proteome</keyword>
<evidence type="ECO:0000313" key="6">
    <source>
        <dbReference type="Proteomes" id="UP000053617"/>
    </source>
</evidence>
<proteinExistence type="inferred from homology"/>
<dbReference type="PANTHER" id="PTHR43918">
    <property type="entry name" value="ACETYLCHOLINESTERASE"/>
    <property type="match status" value="1"/>
</dbReference>
<keyword evidence="2 3" id="KW-0378">Hydrolase</keyword>
<evidence type="ECO:0000256" key="1">
    <source>
        <dbReference type="ARBA" id="ARBA00005964"/>
    </source>
</evidence>
<protein>
    <recommendedName>
        <fullName evidence="3">Carboxylic ester hydrolase</fullName>
        <ecNumber evidence="3">3.1.1.-</ecNumber>
    </recommendedName>
</protein>
<dbReference type="GeneID" id="25293839"/>
<dbReference type="InterPro" id="IPR019826">
    <property type="entry name" value="Carboxylesterase_B_AS"/>
</dbReference>
<dbReference type="ESTHER" id="9euro-a0a0d2frv5">
    <property type="family name" value="Fungal_carboxylesterase_lipase"/>
</dbReference>
<accession>A0A0D2FRV5</accession>
<dbReference type="RefSeq" id="XP_013272033.1">
    <property type="nucleotide sequence ID" value="XM_013416579.1"/>
</dbReference>
<dbReference type="OrthoDB" id="408631at2759"/>
<dbReference type="Gene3D" id="3.40.50.1820">
    <property type="entry name" value="alpha/beta hydrolase"/>
    <property type="match status" value="1"/>
</dbReference>
<dbReference type="InterPro" id="IPR050654">
    <property type="entry name" value="AChE-related_enzymes"/>
</dbReference>
<dbReference type="Proteomes" id="UP000053617">
    <property type="component" value="Unassembled WGS sequence"/>
</dbReference>
<dbReference type="Pfam" id="PF00135">
    <property type="entry name" value="COesterase"/>
    <property type="match status" value="1"/>
</dbReference>
<organism evidence="5 6">
    <name type="scientific">Rhinocladiella mackenziei CBS 650.93</name>
    <dbReference type="NCBI Taxonomy" id="1442369"/>
    <lineage>
        <taxon>Eukaryota</taxon>
        <taxon>Fungi</taxon>
        <taxon>Dikarya</taxon>
        <taxon>Ascomycota</taxon>
        <taxon>Pezizomycotina</taxon>
        <taxon>Eurotiomycetes</taxon>
        <taxon>Chaetothyriomycetidae</taxon>
        <taxon>Chaetothyriales</taxon>
        <taxon>Herpotrichiellaceae</taxon>
        <taxon>Rhinocladiella</taxon>
    </lineage>
</organism>
<feature type="chain" id="PRO_5005112527" description="Carboxylic ester hydrolase" evidence="3">
    <location>
        <begin position="24"/>
        <end position="555"/>
    </location>
</feature>
<keyword evidence="3" id="KW-0732">Signal</keyword>
<dbReference type="AlphaFoldDB" id="A0A0D2FRV5"/>
<dbReference type="InterPro" id="IPR029058">
    <property type="entry name" value="AB_hydrolase_fold"/>
</dbReference>
<gene>
    <name evidence="5" type="ORF">Z518_05768</name>
</gene>
<dbReference type="EMBL" id="KN847478">
    <property type="protein sequence ID" value="KIX04897.1"/>
    <property type="molecule type" value="Genomic_DNA"/>
</dbReference>
<sequence>MARMAPLAVILLAFVIFPFAALSNPGGYYGNRPTAHIDSGLVVGFTQTIPGSRIKLNTFLGIPFAAKPVRWGPPIPPAPWKTPFDASNFGPACVQQFNYPDPRRSLILKWFNTPPPPAGESEDCLNLNVYAPPPTKRGQPKAVMVWLYGGGLLYGSNSGRLYNASGLAANEDVIVVVLNYRTNVFGFPGSPQLPPTERNLGFLDQRLALDWVQRNIAAFGGDPDKVTIFGESAGALSVDALLTQPPEPVPFYAAIMESGTATFRGRPTDPAASWNILVAAMNCTASNSSSYILSCMRGLPATTIKDYNEHNRLSWSPVFDNVTSADTARSNRLTSTPSNSKIARVPILGGSNADEGRLYSVSANDSSSFIRGLFPTATDADIANLLAAYPIGVPPPVGFPNEFEQLAAIYTDFVFQCPARLVAIETAQVGIPSWRYYYNASFPNTDIFPDSGVYHSSEIGIVLDTYPDEGATPFQVHLSHYVQKVWADFAKNPYGWGVPPWPQVSEAMGMLGGGVRVEDGPDAFGPLLTVLDPAEMDMVDQRCWIYQPIYDFLGH</sequence>
<feature type="domain" description="Carboxylesterase type B" evidence="4">
    <location>
        <begin position="33"/>
        <end position="506"/>
    </location>
</feature>
<evidence type="ECO:0000256" key="3">
    <source>
        <dbReference type="RuleBase" id="RU361235"/>
    </source>
</evidence>
<feature type="signal peptide" evidence="3">
    <location>
        <begin position="1"/>
        <end position="23"/>
    </location>
</feature>
<comment type="similarity">
    <text evidence="1 3">Belongs to the type-B carboxylesterase/lipase family.</text>
</comment>
<dbReference type="PROSITE" id="PS00122">
    <property type="entry name" value="CARBOXYLESTERASE_B_1"/>
    <property type="match status" value="1"/>
</dbReference>
<dbReference type="EC" id="3.1.1.-" evidence="3"/>
<dbReference type="PANTHER" id="PTHR43918:SF4">
    <property type="entry name" value="CARBOXYLIC ESTER HYDROLASE"/>
    <property type="match status" value="1"/>
</dbReference>
<evidence type="ECO:0000256" key="2">
    <source>
        <dbReference type="ARBA" id="ARBA00022801"/>
    </source>
</evidence>
<reference evidence="5 6" key="1">
    <citation type="submission" date="2015-01" db="EMBL/GenBank/DDBJ databases">
        <title>The Genome Sequence of Rhinocladiella mackenzie CBS 650.93.</title>
        <authorList>
            <consortium name="The Broad Institute Genomics Platform"/>
            <person name="Cuomo C."/>
            <person name="de Hoog S."/>
            <person name="Gorbushina A."/>
            <person name="Stielow B."/>
            <person name="Teixiera M."/>
            <person name="Abouelleil A."/>
            <person name="Chapman S.B."/>
            <person name="Priest M."/>
            <person name="Young S.K."/>
            <person name="Wortman J."/>
            <person name="Nusbaum C."/>
            <person name="Birren B."/>
        </authorList>
    </citation>
    <scope>NUCLEOTIDE SEQUENCE [LARGE SCALE GENOMIC DNA]</scope>
    <source>
        <strain evidence="5 6">CBS 650.93</strain>
    </source>
</reference>
<evidence type="ECO:0000259" key="4">
    <source>
        <dbReference type="Pfam" id="PF00135"/>
    </source>
</evidence>
<name>A0A0D2FRV5_9EURO</name>
<dbReference type="STRING" id="1442369.A0A0D2FRV5"/>
<dbReference type="HOGENOM" id="CLU_006586_15_0_1"/>
<dbReference type="InterPro" id="IPR002018">
    <property type="entry name" value="CarbesteraseB"/>
</dbReference>
<dbReference type="GO" id="GO:0052689">
    <property type="term" value="F:carboxylic ester hydrolase activity"/>
    <property type="evidence" value="ECO:0007669"/>
    <property type="project" value="TreeGrafter"/>
</dbReference>
<evidence type="ECO:0000313" key="5">
    <source>
        <dbReference type="EMBL" id="KIX04897.1"/>
    </source>
</evidence>